<keyword evidence="3 9" id="KW-1133">Transmembrane helix</keyword>
<dbReference type="PRINTS" id="PR00260">
    <property type="entry name" value="CHEMTRNSDUCR"/>
</dbReference>
<keyword evidence="2 9" id="KW-0812">Transmembrane</keyword>
<dbReference type="Pfam" id="PF22673">
    <property type="entry name" value="MCP-like_PDC_1"/>
    <property type="match status" value="1"/>
</dbReference>
<evidence type="ECO:0000256" key="2">
    <source>
        <dbReference type="ARBA" id="ARBA00022692"/>
    </source>
</evidence>
<dbReference type="GO" id="GO:0006935">
    <property type="term" value="P:chemotaxis"/>
    <property type="evidence" value="ECO:0007669"/>
    <property type="project" value="InterPro"/>
</dbReference>
<sequence length="708" mass="77104">MKNLPLQWKLLFWSALCLILTVSILIGYSFVASRSAQQQVQRDSQQLLEQEVLHRLGSVASEQAALIANRIGRGLTVSRSLADTLSASVERNTALTLTRDEVRDLLRATINSRDYMGGLYTDWEANAFDGRDNDFLNAPQHSMPGVGTVDIYWNRSPDGQVAYEKTLAKYSEKKDQYGNRESEWYLCPMETLKVCILDPYYYEVQGENILMTSLVVPITQEGRFMGVVGTDIFLDFIANSIAEASADLYQGAAVVDVITASGRVVASSDKNVKAGGTTGSLYGANEQQIIDAIASEQAQPVLTQAGELAVAAPLTFPASNVRWGVLLKVPEQQAFAASQQLHQRLEQQFTTTLWAQLSIGVLVTAIAIVALFIFSKSITRPIAKLRDRVHDLAQGEGDLTQRVNVDSHAELIGLAQGINAFTEKLQNIMRGLHKTVTEVTAQADDSEQIAAQTHQGIHAQQQNIEQVATAMNEMASTAHEVAQHAESTASAAKQSQHEVQQAQQAVQNSASHIDKLAGEIDDTAAAIEQLAEHSDNINNILGVIVGIAEQTNLLALNAAIEAARAGEQGRGFAVVADEVRTLASRTQQSTEEINTLISNLQRGVKRSVEVMRTSRESTDSTVEQAGLAVSQLHQVVTAIEQINDMASQIATAAEEQHLVSEDINRNVTNIGDVAREVNDGAERSSSSSARMRELAQQLRQQINQLKVD</sequence>
<name>K2KCN8_9GAMM</name>
<evidence type="ECO:0000256" key="4">
    <source>
        <dbReference type="ARBA" id="ARBA00023136"/>
    </source>
</evidence>
<dbReference type="GO" id="GO:0004888">
    <property type="term" value="F:transmembrane signaling receptor activity"/>
    <property type="evidence" value="ECO:0007669"/>
    <property type="project" value="InterPro"/>
</dbReference>
<dbReference type="SMART" id="SM00283">
    <property type="entry name" value="MA"/>
    <property type="match status" value="1"/>
</dbReference>
<dbReference type="Pfam" id="PF00672">
    <property type="entry name" value="HAMP"/>
    <property type="match status" value="1"/>
</dbReference>
<dbReference type="CDD" id="cd11386">
    <property type="entry name" value="MCP_signal"/>
    <property type="match status" value="1"/>
</dbReference>
<evidence type="ECO:0000259" key="10">
    <source>
        <dbReference type="PROSITE" id="PS50111"/>
    </source>
</evidence>
<comment type="subcellular location">
    <subcellularLocation>
        <location evidence="1">Membrane</location>
        <topology evidence="1">Multi-pass membrane protein</topology>
    </subcellularLocation>
</comment>
<evidence type="ECO:0000256" key="1">
    <source>
        <dbReference type="ARBA" id="ARBA00004141"/>
    </source>
</evidence>
<dbReference type="eggNOG" id="COG0840">
    <property type="taxonomic scope" value="Bacteria"/>
</dbReference>
<evidence type="ECO:0000259" key="11">
    <source>
        <dbReference type="PROSITE" id="PS50885"/>
    </source>
</evidence>
<evidence type="ECO:0000256" key="9">
    <source>
        <dbReference type="SAM" id="Phobius"/>
    </source>
</evidence>
<dbReference type="RefSeq" id="WP_008488185.1">
    <property type="nucleotide sequence ID" value="NZ_AMRG01000005.1"/>
</dbReference>
<gene>
    <name evidence="12" type="ORF">A10D4_05272</name>
</gene>
<keyword evidence="4 9" id="KW-0472">Membrane</keyword>
<feature type="region of interest" description="Disordered" evidence="8">
    <location>
        <begin position="477"/>
        <end position="507"/>
    </location>
</feature>
<evidence type="ECO:0000256" key="3">
    <source>
        <dbReference type="ARBA" id="ARBA00022989"/>
    </source>
</evidence>
<proteinExistence type="inferred from homology"/>
<feature type="transmembrane region" description="Helical" evidence="9">
    <location>
        <begin position="353"/>
        <end position="374"/>
    </location>
</feature>
<reference evidence="12 13" key="1">
    <citation type="journal article" date="2012" name="J. Bacteriol.">
        <title>Genome Sequence of Idiomarina xiamenensis Type Strain 10-D-4.</title>
        <authorList>
            <person name="Lai Q."/>
            <person name="Wang L."/>
            <person name="Wang W."/>
            <person name="Shao Z."/>
        </authorList>
    </citation>
    <scope>NUCLEOTIDE SEQUENCE [LARGE SCALE GENOMIC DNA]</scope>
    <source>
        <strain evidence="12 13">10-D-4</strain>
    </source>
</reference>
<keyword evidence="13" id="KW-1185">Reference proteome</keyword>
<evidence type="ECO:0000313" key="12">
    <source>
        <dbReference type="EMBL" id="EKE84452.1"/>
    </source>
</evidence>
<dbReference type="GO" id="GO:0016020">
    <property type="term" value="C:membrane"/>
    <property type="evidence" value="ECO:0007669"/>
    <property type="project" value="UniProtKB-SubCell"/>
</dbReference>
<dbReference type="PROSITE" id="PS50885">
    <property type="entry name" value="HAMP"/>
    <property type="match status" value="1"/>
</dbReference>
<dbReference type="SMART" id="SM00304">
    <property type="entry name" value="HAMP"/>
    <property type="match status" value="1"/>
</dbReference>
<dbReference type="SUPFAM" id="SSF58104">
    <property type="entry name" value="Methyl-accepting chemotaxis protein (MCP) signaling domain"/>
    <property type="match status" value="1"/>
</dbReference>
<dbReference type="InterPro" id="IPR003660">
    <property type="entry name" value="HAMP_dom"/>
</dbReference>
<comment type="similarity">
    <text evidence="6">Belongs to the methyl-accepting chemotaxis (MCP) protein family.</text>
</comment>
<feature type="compositionally biased region" description="Low complexity" evidence="8">
    <location>
        <begin position="497"/>
        <end position="507"/>
    </location>
</feature>
<feature type="domain" description="HAMP" evidence="11">
    <location>
        <begin position="376"/>
        <end position="430"/>
    </location>
</feature>
<dbReference type="Pfam" id="PF00015">
    <property type="entry name" value="MCPsignal"/>
    <property type="match status" value="1"/>
</dbReference>
<comment type="caution">
    <text evidence="12">The sequence shown here is derived from an EMBL/GenBank/DDBJ whole genome shotgun (WGS) entry which is preliminary data.</text>
</comment>
<dbReference type="PANTHER" id="PTHR32089:SF119">
    <property type="entry name" value="METHYL-ACCEPTING CHEMOTAXIS PROTEIN CTPL"/>
    <property type="match status" value="1"/>
</dbReference>
<feature type="domain" description="Methyl-accepting transducer" evidence="10">
    <location>
        <begin position="435"/>
        <end position="671"/>
    </location>
</feature>
<dbReference type="OrthoDB" id="2489132at2"/>
<dbReference type="PANTHER" id="PTHR32089">
    <property type="entry name" value="METHYL-ACCEPTING CHEMOTAXIS PROTEIN MCPB"/>
    <property type="match status" value="1"/>
</dbReference>
<keyword evidence="5 7" id="KW-0807">Transducer</keyword>
<dbReference type="Proteomes" id="UP000014115">
    <property type="component" value="Unassembled WGS sequence"/>
</dbReference>
<dbReference type="Gene3D" id="3.30.450.20">
    <property type="entry name" value="PAS domain"/>
    <property type="match status" value="1"/>
</dbReference>
<dbReference type="AlphaFoldDB" id="K2KCN8"/>
<evidence type="ECO:0000256" key="6">
    <source>
        <dbReference type="ARBA" id="ARBA00029447"/>
    </source>
</evidence>
<dbReference type="PATRIC" id="fig|740709.3.peg.1075"/>
<dbReference type="InterPro" id="IPR004090">
    <property type="entry name" value="Chemotax_Me-accpt_rcpt"/>
</dbReference>
<dbReference type="PROSITE" id="PS50111">
    <property type="entry name" value="CHEMOTAXIS_TRANSDUC_2"/>
    <property type="match status" value="1"/>
</dbReference>
<evidence type="ECO:0000313" key="13">
    <source>
        <dbReference type="Proteomes" id="UP000014115"/>
    </source>
</evidence>
<dbReference type="Gene3D" id="1.10.287.950">
    <property type="entry name" value="Methyl-accepting chemotaxis protein"/>
    <property type="match status" value="1"/>
</dbReference>
<protein>
    <submittedName>
        <fullName evidence="12">Putative chemotaxis transducer</fullName>
    </submittedName>
</protein>
<evidence type="ECO:0000256" key="5">
    <source>
        <dbReference type="ARBA" id="ARBA00023224"/>
    </source>
</evidence>
<dbReference type="CDD" id="cd06225">
    <property type="entry name" value="HAMP"/>
    <property type="match status" value="1"/>
</dbReference>
<dbReference type="FunFam" id="1.10.287.950:FF:000001">
    <property type="entry name" value="Methyl-accepting chemotaxis sensory transducer"/>
    <property type="match status" value="1"/>
</dbReference>
<organism evidence="12 13">
    <name type="scientific">Idiomarina xiamenensis 10-D-4</name>
    <dbReference type="NCBI Taxonomy" id="740709"/>
    <lineage>
        <taxon>Bacteria</taxon>
        <taxon>Pseudomonadati</taxon>
        <taxon>Pseudomonadota</taxon>
        <taxon>Gammaproteobacteria</taxon>
        <taxon>Alteromonadales</taxon>
        <taxon>Idiomarinaceae</taxon>
        <taxon>Idiomarina</taxon>
    </lineage>
</organism>
<dbReference type="GO" id="GO:0007165">
    <property type="term" value="P:signal transduction"/>
    <property type="evidence" value="ECO:0007669"/>
    <property type="project" value="UniProtKB-KW"/>
</dbReference>
<dbReference type="CDD" id="cd12913">
    <property type="entry name" value="PDC1_MCP_like"/>
    <property type="match status" value="1"/>
</dbReference>
<accession>K2KCN8</accession>
<dbReference type="STRING" id="740709.A10D4_05272"/>
<dbReference type="EMBL" id="AMRG01000005">
    <property type="protein sequence ID" value="EKE84452.1"/>
    <property type="molecule type" value="Genomic_DNA"/>
</dbReference>
<dbReference type="InterPro" id="IPR004089">
    <property type="entry name" value="MCPsignal_dom"/>
</dbReference>
<evidence type="ECO:0000256" key="7">
    <source>
        <dbReference type="PROSITE-ProRule" id="PRU00284"/>
    </source>
</evidence>
<evidence type="ECO:0000256" key="8">
    <source>
        <dbReference type="SAM" id="MobiDB-lite"/>
    </source>
</evidence>